<dbReference type="InterPro" id="IPR046348">
    <property type="entry name" value="SIS_dom_sf"/>
</dbReference>
<comment type="similarity">
    <text evidence="1">Belongs to the SIS family. PHI subfamily.</text>
</comment>
<keyword evidence="3" id="KW-0413">Isomerase</keyword>
<dbReference type="InterPro" id="IPR017552">
    <property type="entry name" value="PHI/rmpB"/>
</dbReference>
<gene>
    <name evidence="3" type="ORF">SAMN04489726_1424</name>
</gene>
<dbReference type="PANTHER" id="PTHR43443">
    <property type="entry name" value="3-HEXULOSE-6-PHOSPHATE ISOMERASE"/>
    <property type="match status" value="1"/>
</dbReference>
<dbReference type="NCBIfam" id="TIGR03127">
    <property type="entry name" value="RuMP_HxlB"/>
    <property type="match status" value="1"/>
</dbReference>
<dbReference type="RefSeq" id="WP_030433298.1">
    <property type="nucleotide sequence ID" value="NZ_JOEF01000039.1"/>
</dbReference>
<dbReference type="PANTHER" id="PTHR43443:SF1">
    <property type="entry name" value="3-HEXULOSE-6-PHOSPHATE ISOMERASE"/>
    <property type="match status" value="1"/>
</dbReference>
<dbReference type="OrthoDB" id="9797832at2"/>
<evidence type="ECO:0000256" key="1">
    <source>
        <dbReference type="ARBA" id="ARBA00009235"/>
    </source>
</evidence>
<evidence type="ECO:0000313" key="4">
    <source>
        <dbReference type="Proteomes" id="UP000183376"/>
    </source>
</evidence>
<dbReference type="Gene3D" id="3.40.50.10490">
    <property type="entry name" value="Glucose-6-phosphate isomerase like protein, domain 1"/>
    <property type="match status" value="1"/>
</dbReference>
<reference evidence="3 4" key="1">
    <citation type="submission" date="2016-10" db="EMBL/GenBank/DDBJ databases">
        <authorList>
            <person name="de Groot N.N."/>
        </authorList>
    </citation>
    <scope>NUCLEOTIDE SEQUENCE [LARGE SCALE GENOMIC DNA]</scope>
    <source>
        <strain evidence="3 4">DSM 44149</strain>
    </source>
</reference>
<keyword evidence="4" id="KW-1185">Reference proteome</keyword>
<sequence length="177" mass="18079">MSEIRERARTVLDELSRTVDAVDPVALGGLMSAISAARRVYFEARGRSGLVARALAMRWMHLGLPVHVAGETTTPAIGPADLLVCLSASGQTPGTLASAAAARTAGARVAALTGDPAGSLAETADIVLVVPGAGSAQHAGSLFEQACLVLGDAMCGVFQRTQGIPDAVLNQRHANLL</sequence>
<dbReference type="EMBL" id="LT629701">
    <property type="protein sequence ID" value="SDM39812.1"/>
    <property type="molecule type" value="Genomic_DNA"/>
</dbReference>
<accession>A0A1G9SWM9</accession>
<dbReference type="GO" id="GO:0016853">
    <property type="term" value="F:isomerase activity"/>
    <property type="evidence" value="ECO:0007669"/>
    <property type="project" value="UniProtKB-KW"/>
</dbReference>
<dbReference type="PROSITE" id="PS51464">
    <property type="entry name" value="SIS"/>
    <property type="match status" value="1"/>
</dbReference>
<evidence type="ECO:0000259" key="2">
    <source>
        <dbReference type="PROSITE" id="PS51464"/>
    </source>
</evidence>
<dbReference type="Pfam" id="PF01380">
    <property type="entry name" value="SIS"/>
    <property type="match status" value="1"/>
</dbReference>
<dbReference type="InterPro" id="IPR001347">
    <property type="entry name" value="SIS_dom"/>
</dbReference>
<proteinExistence type="inferred from homology"/>
<name>A0A1G9SWM9_ALLAB</name>
<evidence type="ECO:0000313" key="3">
    <source>
        <dbReference type="EMBL" id="SDM39812.1"/>
    </source>
</evidence>
<dbReference type="Proteomes" id="UP000183376">
    <property type="component" value="Chromosome I"/>
</dbReference>
<dbReference type="STRING" id="211114.SAMN04489726_1424"/>
<feature type="domain" description="SIS" evidence="2">
    <location>
        <begin position="30"/>
        <end position="156"/>
    </location>
</feature>
<organism evidence="3 4">
    <name type="scientific">Allokutzneria albata</name>
    <name type="common">Kibdelosporangium albatum</name>
    <dbReference type="NCBI Taxonomy" id="211114"/>
    <lineage>
        <taxon>Bacteria</taxon>
        <taxon>Bacillati</taxon>
        <taxon>Actinomycetota</taxon>
        <taxon>Actinomycetes</taxon>
        <taxon>Pseudonocardiales</taxon>
        <taxon>Pseudonocardiaceae</taxon>
        <taxon>Allokutzneria</taxon>
    </lineage>
</organism>
<dbReference type="eggNOG" id="COG0794">
    <property type="taxonomic scope" value="Bacteria"/>
</dbReference>
<dbReference type="GO" id="GO:0097367">
    <property type="term" value="F:carbohydrate derivative binding"/>
    <property type="evidence" value="ECO:0007669"/>
    <property type="project" value="InterPro"/>
</dbReference>
<protein>
    <submittedName>
        <fullName evidence="3">3-hexulose-6-phosphate isomerase</fullName>
    </submittedName>
</protein>
<dbReference type="GO" id="GO:1901135">
    <property type="term" value="P:carbohydrate derivative metabolic process"/>
    <property type="evidence" value="ECO:0007669"/>
    <property type="project" value="InterPro"/>
</dbReference>
<dbReference type="AlphaFoldDB" id="A0A1G9SWM9"/>
<dbReference type="SUPFAM" id="SSF53697">
    <property type="entry name" value="SIS domain"/>
    <property type="match status" value="1"/>
</dbReference>